<evidence type="ECO:0000313" key="1">
    <source>
        <dbReference type="EMBL" id="MPY41403.1"/>
    </source>
</evidence>
<comment type="caution">
    <text evidence="1">The sequence shown here is derived from an EMBL/GenBank/DDBJ whole genome shotgun (WGS) entry which is preliminary data.</text>
</comment>
<gene>
    <name evidence="1" type="ORF">FNH04_16235</name>
</gene>
<name>A0A5N8W1K6_9ACTN</name>
<evidence type="ECO:0008006" key="3">
    <source>
        <dbReference type="Google" id="ProtNLM"/>
    </source>
</evidence>
<dbReference type="Pfam" id="PF21863">
    <property type="entry name" value="HTH_67"/>
    <property type="match status" value="1"/>
</dbReference>
<dbReference type="Proteomes" id="UP000326979">
    <property type="component" value="Unassembled WGS sequence"/>
</dbReference>
<organism evidence="1 2">
    <name type="scientific">Streptomyces phyllanthi</name>
    <dbReference type="NCBI Taxonomy" id="1803180"/>
    <lineage>
        <taxon>Bacteria</taxon>
        <taxon>Bacillati</taxon>
        <taxon>Actinomycetota</taxon>
        <taxon>Actinomycetes</taxon>
        <taxon>Kitasatosporales</taxon>
        <taxon>Streptomycetaceae</taxon>
        <taxon>Streptomyces</taxon>
    </lineage>
</organism>
<accession>A0A5N8W1K6</accession>
<dbReference type="InterPro" id="IPR054058">
    <property type="entry name" value="HTH_67"/>
</dbReference>
<dbReference type="OrthoDB" id="157052at2"/>
<protein>
    <recommendedName>
        <fullName evidence="3">SalK</fullName>
    </recommendedName>
</protein>
<dbReference type="AlphaFoldDB" id="A0A5N8W1K6"/>
<reference evidence="1 2" key="1">
    <citation type="submission" date="2019-07" db="EMBL/GenBank/DDBJ databases">
        <title>New species of Amycolatopsis and Streptomyces.</title>
        <authorList>
            <person name="Duangmal K."/>
            <person name="Teo W.F.A."/>
            <person name="Lipun K."/>
        </authorList>
    </citation>
    <scope>NUCLEOTIDE SEQUENCE [LARGE SCALE GENOMIC DNA]</scope>
    <source>
        <strain evidence="1 2">TISTR 2346</strain>
    </source>
</reference>
<keyword evidence="2" id="KW-1185">Reference proteome</keyword>
<proteinExistence type="predicted"/>
<evidence type="ECO:0000313" key="2">
    <source>
        <dbReference type="Proteomes" id="UP000326979"/>
    </source>
</evidence>
<sequence length="277" mass="29738">MHDVLEPCHVVLYYAPHVYEAFREIGLTGIWRCYFAGRAAPLGPVRAAVVTATFHHFKPSMVARVVPDVWDTAPPDEVLAARLAGVDAALRELLGDAITGEDLTEAAGLAAQAAAACAPPGRPLGAANAALDLPAAPHLALWQAATTLREYRGDGHVAALTRAEFDGVEALVTITAAGGEERENIQARRGWTDQEWAEGEQRLRERGLLYSTGALTAEGRAARTAVEDLTDRLASTPWRALGENGTRRLYELLQPLAERIVTTLRLPLPTPATTLDA</sequence>
<dbReference type="EMBL" id="VJZE01000095">
    <property type="protein sequence ID" value="MPY41403.1"/>
    <property type="molecule type" value="Genomic_DNA"/>
</dbReference>
<dbReference type="NCBIfam" id="NF047719">
    <property type="entry name" value="SCO6745_fam_HTH"/>
    <property type="match status" value="1"/>
</dbReference>